<protein>
    <submittedName>
        <fullName evidence="1">Uncharacterized protein</fullName>
    </submittedName>
</protein>
<organism evidence="1 2">
    <name type="scientific">Bradyrhizobium diazoefficiens</name>
    <dbReference type="NCBI Taxonomy" id="1355477"/>
    <lineage>
        <taxon>Bacteria</taxon>
        <taxon>Pseudomonadati</taxon>
        <taxon>Pseudomonadota</taxon>
        <taxon>Alphaproteobacteria</taxon>
        <taxon>Hyphomicrobiales</taxon>
        <taxon>Nitrobacteraceae</taxon>
        <taxon>Bradyrhizobium</taxon>
    </lineage>
</organism>
<dbReference type="Proteomes" id="UP000063308">
    <property type="component" value="Chromosome"/>
</dbReference>
<evidence type="ECO:0000313" key="1">
    <source>
        <dbReference type="EMBL" id="BAR57015.1"/>
    </source>
</evidence>
<accession>A0A0E3VU94</accession>
<gene>
    <name evidence="1" type="ORF">NK6_3841</name>
</gene>
<dbReference type="AlphaFoldDB" id="A0A0E3VU94"/>
<reference evidence="1 2" key="1">
    <citation type="submission" date="2014-11" db="EMBL/GenBank/DDBJ databases">
        <title>Symbiosis island explosion on the genome of extra-slow-growing strains of soybean bradyrhizobia with massive insertion sequences.</title>
        <authorList>
            <person name="Iida T."/>
            <person name="Minamisawa K."/>
        </authorList>
    </citation>
    <scope>NUCLEOTIDE SEQUENCE [LARGE SCALE GENOMIC DNA]</scope>
    <source>
        <strain evidence="1 2">NK6</strain>
    </source>
</reference>
<evidence type="ECO:0000313" key="2">
    <source>
        <dbReference type="Proteomes" id="UP000063308"/>
    </source>
</evidence>
<sequence>MLRFADRKRNQGLTRLMGGQQLVQPDEGRAFGIGASAGLRRTG</sequence>
<name>A0A0E3VU94_9BRAD</name>
<dbReference type="EMBL" id="AP014685">
    <property type="protein sequence ID" value="BAR57015.1"/>
    <property type="molecule type" value="Genomic_DNA"/>
</dbReference>
<proteinExistence type="predicted"/>